<evidence type="ECO:0000313" key="9">
    <source>
        <dbReference type="Proteomes" id="UP001473302"/>
    </source>
</evidence>
<reference evidence="8 9" key="1">
    <citation type="submission" date="2024-04" db="EMBL/GenBank/DDBJ databases">
        <title>genome sequences of Mucor flavus KT1a and Helicostylum pulchrum KT1b strains isolated from the surface of a dry-aged beef.</title>
        <authorList>
            <person name="Toyotome T."/>
            <person name="Hosono M."/>
            <person name="Torimaru M."/>
            <person name="Fukuda K."/>
            <person name="Mikami N."/>
        </authorList>
    </citation>
    <scope>NUCLEOTIDE SEQUENCE [LARGE SCALE GENOMIC DNA]</scope>
    <source>
        <strain evidence="8 9">KT1a</strain>
    </source>
</reference>
<keyword evidence="4 6" id="KW-0862">Zinc</keyword>
<evidence type="ECO:0000256" key="2">
    <source>
        <dbReference type="ARBA" id="ARBA00022723"/>
    </source>
</evidence>
<accession>A0ABP9Z0N3</accession>
<dbReference type="SUPFAM" id="SSF90229">
    <property type="entry name" value="CCCH zinc finger"/>
    <property type="match status" value="1"/>
</dbReference>
<dbReference type="Proteomes" id="UP001473302">
    <property type="component" value="Unassembled WGS sequence"/>
</dbReference>
<dbReference type="InterPro" id="IPR051767">
    <property type="entry name" value="Nucleoporin_NUP42"/>
</dbReference>
<evidence type="ECO:0000256" key="3">
    <source>
        <dbReference type="ARBA" id="ARBA00022771"/>
    </source>
</evidence>
<comment type="subcellular location">
    <subcellularLocation>
        <location evidence="1">Nucleus</location>
    </subcellularLocation>
</comment>
<comment type="caution">
    <text evidence="8">The sequence shown here is derived from an EMBL/GenBank/DDBJ whole genome shotgun (WGS) entry which is preliminary data.</text>
</comment>
<dbReference type="PANTHER" id="PTHR46527">
    <property type="entry name" value="NUCLEOPORIN-LIKE PROTEIN 2"/>
    <property type="match status" value="1"/>
</dbReference>
<dbReference type="PROSITE" id="PS50103">
    <property type="entry name" value="ZF_C3H1"/>
    <property type="match status" value="1"/>
</dbReference>
<evidence type="ECO:0000256" key="6">
    <source>
        <dbReference type="PROSITE-ProRule" id="PRU00723"/>
    </source>
</evidence>
<sequence>MAICKFFQAGNCRNGNRCNFDHIKPNAAATSKYNESSIKLNLTEERPQWKLSVYGPAKEEPNLIVVNMQLVSHEQSFNQMETQVNAILSNPTGAIQHYEKQKSNHSGPFGGPASNAPFAPFTAPTNLFGGGGGGYGQQSAFGASKPATTFGQPSAFGTASAAAPVSAFGQPSAFGSTSTLGGGGAFGSTSALGSGGGSAFGSTNALGGGSAFGSTSALGGGGAFGSTSALGGSGSAFGSTSALGGGGSAFGSTSALGGGGGGSAFGSTSALGSGSAFGSTSALGSGTSAFGQPSAFGAMANQPATTTPTSAFGAAPSAFGATPSAFGATTTPSAFGAATNTPSAFGAAATPSAFGNTSTLGAFGNAGNTAFGTTNNVPGTMQTGSDVDTESPEWKAFAASEFTYRAIPEIEPPIQLR</sequence>
<protein>
    <recommendedName>
        <fullName evidence="7">C3H1-type domain-containing protein</fullName>
    </recommendedName>
</protein>
<feature type="zinc finger region" description="C3H1-type" evidence="6">
    <location>
        <begin position="1"/>
        <end position="25"/>
    </location>
</feature>
<evidence type="ECO:0000313" key="8">
    <source>
        <dbReference type="EMBL" id="GAA5812646.1"/>
    </source>
</evidence>
<keyword evidence="5" id="KW-0539">Nucleus</keyword>
<keyword evidence="9" id="KW-1185">Reference proteome</keyword>
<gene>
    <name evidence="8" type="ORF">MFLAVUS_006103</name>
</gene>
<evidence type="ECO:0000256" key="5">
    <source>
        <dbReference type="ARBA" id="ARBA00023242"/>
    </source>
</evidence>
<dbReference type="Gene3D" id="3.30.1370.210">
    <property type="match status" value="1"/>
</dbReference>
<dbReference type="PANTHER" id="PTHR46527:SF1">
    <property type="entry name" value="NUCLEOPORIN NUP42"/>
    <property type="match status" value="1"/>
</dbReference>
<dbReference type="EMBL" id="BAABUK010000014">
    <property type="protein sequence ID" value="GAA5812646.1"/>
    <property type="molecule type" value="Genomic_DNA"/>
</dbReference>
<evidence type="ECO:0000256" key="1">
    <source>
        <dbReference type="ARBA" id="ARBA00004123"/>
    </source>
</evidence>
<dbReference type="Pfam" id="PF00642">
    <property type="entry name" value="zf-CCCH"/>
    <property type="match status" value="1"/>
</dbReference>
<organism evidence="8 9">
    <name type="scientific">Mucor flavus</name>
    <dbReference type="NCBI Taxonomy" id="439312"/>
    <lineage>
        <taxon>Eukaryota</taxon>
        <taxon>Fungi</taxon>
        <taxon>Fungi incertae sedis</taxon>
        <taxon>Mucoromycota</taxon>
        <taxon>Mucoromycotina</taxon>
        <taxon>Mucoromycetes</taxon>
        <taxon>Mucorales</taxon>
        <taxon>Mucorineae</taxon>
        <taxon>Mucoraceae</taxon>
        <taxon>Mucor</taxon>
    </lineage>
</organism>
<feature type="domain" description="C3H1-type" evidence="7">
    <location>
        <begin position="1"/>
        <end position="25"/>
    </location>
</feature>
<evidence type="ECO:0000256" key="4">
    <source>
        <dbReference type="ARBA" id="ARBA00022833"/>
    </source>
</evidence>
<dbReference type="InterPro" id="IPR036855">
    <property type="entry name" value="Znf_CCCH_sf"/>
</dbReference>
<evidence type="ECO:0000259" key="7">
    <source>
        <dbReference type="PROSITE" id="PS50103"/>
    </source>
</evidence>
<proteinExistence type="predicted"/>
<keyword evidence="3 6" id="KW-0863">Zinc-finger</keyword>
<dbReference type="SMART" id="SM00356">
    <property type="entry name" value="ZnF_C3H1"/>
    <property type="match status" value="1"/>
</dbReference>
<name>A0ABP9Z0N3_9FUNG</name>
<keyword evidence="2 6" id="KW-0479">Metal-binding</keyword>
<dbReference type="InterPro" id="IPR000571">
    <property type="entry name" value="Znf_CCCH"/>
</dbReference>